<evidence type="ECO:0000313" key="14">
    <source>
        <dbReference type="EMBL" id="WOO42998.1"/>
    </source>
</evidence>
<keyword evidence="6 9" id="KW-0560">Oxidoreductase</keyword>
<keyword evidence="7 12" id="KW-0408">Iron</keyword>
<organism evidence="14 15">
    <name type="scientific">Rubellicoccus peritrichatus</name>
    <dbReference type="NCBI Taxonomy" id="3080537"/>
    <lineage>
        <taxon>Bacteria</taxon>
        <taxon>Pseudomonadati</taxon>
        <taxon>Verrucomicrobiota</taxon>
        <taxon>Opitutia</taxon>
        <taxon>Puniceicoccales</taxon>
        <taxon>Cerasicoccaceae</taxon>
        <taxon>Rubellicoccus</taxon>
    </lineage>
</organism>
<evidence type="ECO:0000256" key="1">
    <source>
        <dbReference type="ARBA" id="ARBA00009032"/>
    </source>
</evidence>
<evidence type="ECO:0000256" key="11">
    <source>
        <dbReference type="PIRSR" id="PIRSR000159-2"/>
    </source>
</evidence>
<dbReference type="PROSITE" id="PS00198">
    <property type="entry name" value="4FE4S_FER_1"/>
    <property type="match status" value="2"/>
</dbReference>
<keyword evidence="15" id="KW-1185">Reference proteome</keyword>
<keyword evidence="2 9" id="KW-0813">Transport</keyword>
<dbReference type="SUPFAM" id="SSF53323">
    <property type="entry name" value="Pyruvate-ferredoxin oxidoreductase, PFOR, domain III"/>
    <property type="match status" value="1"/>
</dbReference>
<dbReference type="PIRSF" id="PIRSF000159">
    <property type="entry name" value="NifJ"/>
    <property type="match status" value="1"/>
</dbReference>
<feature type="binding site" evidence="12">
    <location>
        <position position="756"/>
    </location>
    <ligand>
        <name>[4Fe-4S] cluster</name>
        <dbReference type="ChEBI" id="CHEBI:49883"/>
        <label>2</label>
    </ligand>
</feature>
<feature type="binding site" evidence="12">
    <location>
        <position position="707"/>
    </location>
    <ligand>
        <name>[4Fe-4S] cluster</name>
        <dbReference type="ChEBI" id="CHEBI:49883"/>
        <label>2</label>
    </ligand>
</feature>
<feature type="binding site" evidence="12">
    <location>
        <position position="826"/>
    </location>
    <ligand>
        <name>[4Fe-4S] cluster</name>
        <dbReference type="ChEBI" id="CHEBI:49883"/>
        <label>3</label>
    </ligand>
</feature>
<sequence length="1191" mass="130685">MKSIPFAITDANEAVASVAYRLSENIAIYPITPSTPMAELSDEWAAANKPNLWGDVPTVVQMQSEGGVAGAIHGSLTGGTLATTFTASQGLLLMIPNMYKIAGELTPFCLHVTARSLATHALSIFGDHSDVMACRGTGFAMLCSNNNQEAQDLAAIAHAATLTSRVPFLHFFDGFRTSHEINTYEPLSDDTLSKLIDHQAINNHYTRGMTPDAPTIRGTAQNPDVFFQARESANHFYEAVPAITEATMANFAKITGRKYHLFDYYGAPDAKRVIIVMGSAVDTCRQASEALNTAGAKTGILAVRLFRPFSSTHFISALPKTVERIAVLDRTKEPGALGEPLYLDICAAFRQCQQNGQWKGRHDPIVIGGRFGLGSKEFTPAMAKAVFDNLVESEPKASFTVGINDDVTKYSLPIDEDFDAPLSDTYAAVFFGLGSDGTVGANKNTIKIIGEETENCAQAYFVYDSKKSGAMTVSHLRFGPRPIHAPYLIQSAMFVGIHQWQFVAKYDILKYAASGATILLNTPYPQDQVWDHLPHEVQYALITKSLKLYAIDAYKVAHDTGMGRRTNTIMQTCFFAISGILPRDEAISKIKNAIQKTYAQKGPSIIDKNYAAVDATLEHLHAIEIPEVADAVHHMDNNLPSTAPDFVQRVTATMLRGEGDQLPVSAFPVDGTWPTGTSHWEKRNIATEIPVWDPDLCIQCGKCALICPHATIRTTFYPKEELEDAPNDFLSAQYKNDKLTDNLFTLQVAPEDCTGCSLCVTVCPVKDKANPRRKAINMEAHEPILEREKTNWTFFESLPVPDSTTFGLTVKETQLRKPLFEFSGACAGCGETPYIKLLTQLFGDRLIIGNATGCSSIYGGNLPTTPYTTNHEGRGPAWSNSLFEDNAEFTLGLRLAADKKTEIARSLLKKLTPQIDKTLAREILMSREVSELDILAQRERVEALKRSLQSLDSKEAKRLGVLADFLVRKSVWAIGGDGWAYDIGFGGLDHVMATGRNVNILVLDTEVYSNTGGQASKSTPLGAVAKFAAGGKATPKKDLGLIAMGYGNVYVASIAMGANERQVIQALTEAESYDGPSLVIAYSHCIAHGYNLNYGPAQQKLAVDCGHWPLYRHDPRRTEDNQSALKLDSKAPKKHIREYAKNEVRYRMLQRSQPERATALLNRAQERTNDQRKLYENLADIESESPTTNKS</sequence>
<feature type="site" description="Important for catalytic activity" evidence="11">
    <location>
        <position position="115"/>
    </location>
</feature>
<evidence type="ECO:0000256" key="9">
    <source>
        <dbReference type="PIRNR" id="PIRNR000159"/>
    </source>
</evidence>
<dbReference type="AlphaFoldDB" id="A0AAQ3QSV5"/>
<dbReference type="InterPro" id="IPR029061">
    <property type="entry name" value="THDP-binding"/>
</dbReference>
<evidence type="ECO:0000256" key="5">
    <source>
        <dbReference type="ARBA" id="ARBA00022982"/>
    </source>
</evidence>
<dbReference type="CDD" id="cd03377">
    <property type="entry name" value="TPP_PFOR_PNO"/>
    <property type="match status" value="1"/>
</dbReference>
<dbReference type="PROSITE" id="PS51379">
    <property type="entry name" value="4FE4S_FER_2"/>
    <property type="match status" value="2"/>
</dbReference>
<reference evidence="14 15" key="1">
    <citation type="submission" date="2023-10" db="EMBL/GenBank/DDBJ databases">
        <title>Rubellicoccus peritrichatus gen. nov., sp. nov., isolated from an algae of coral reef tank.</title>
        <authorList>
            <person name="Luo J."/>
        </authorList>
    </citation>
    <scope>NUCLEOTIDE SEQUENCE [LARGE SCALE GENOMIC DNA]</scope>
    <source>
        <strain evidence="14 15">CR14</strain>
    </source>
</reference>
<dbReference type="InterPro" id="IPR009014">
    <property type="entry name" value="Transketo_C/PFOR_II"/>
</dbReference>
<dbReference type="InterPro" id="IPR019456">
    <property type="entry name" value="Pyrv-flavodox_OxRtase_EKR"/>
</dbReference>
<dbReference type="NCBIfam" id="TIGR02176">
    <property type="entry name" value="pyruv_ox_red"/>
    <property type="match status" value="1"/>
</dbReference>
<evidence type="ECO:0000313" key="15">
    <source>
        <dbReference type="Proteomes" id="UP001304300"/>
    </source>
</evidence>
<dbReference type="Gene3D" id="3.40.920.10">
    <property type="entry name" value="Pyruvate-ferredoxin oxidoreductase, PFOR, domain III"/>
    <property type="match status" value="1"/>
</dbReference>
<dbReference type="Gene3D" id="3.40.50.970">
    <property type="match status" value="2"/>
</dbReference>
<dbReference type="Pfam" id="PF01855">
    <property type="entry name" value="POR_N"/>
    <property type="match status" value="1"/>
</dbReference>
<feature type="binding site" evidence="12">
    <location>
        <position position="759"/>
    </location>
    <ligand>
        <name>[4Fe-4S] cluster</name>
        <dbReference type="ChEBI" id="CHEBI:49883"/>
        <label>2</label>
    </ligand>
</feature>
<dbReference type="CDD" id="cd07034">
    <property type="entry name" value="TPP_PYR_PFOR_IOR-alpha_like"/>
    <property type="match status" value="1"/>
</dbReference>
<dbReference type="FunFam" id="3.30.70.20:FF:000022">
    <property type="entry name" value="Pyruvate:ferredoxin (Flavodoxin) oxidoreductase"/>
    <property type="match status" value="1"/>
</dbReference>
<feature type="binding site" evidence="12">
    <location>
        <position position="829"/>
    </location>
    <ligand>
        <name>[4Fe-4S] cluster</name>
        <dbReference type="ChEBI" id="CHEBI:49883"/>
        <label>3</label>
    </ligand>
</feature>
<keyword evidence="4 12" id="KW-0479">Metal-binding</keyword>
<keyword evidence="8 12" id="KW-0411">Iron-sulfur</keyword>
<dbReference type="InterPro" id="IPR011895">
    <property type="entry name" value="Pyrv_flavodox_OxRed"/>
</dbReference>
<evidence type="ECO:0000256" key="3">
    <source>
        <dbReference type="ARBA" id="ARBA00022485"/>
    </source>
</evidence>
<feature type="binding site" evidence="10">
    <location>
        <position position="854"/>
    </location>
    <ligand>
        <name>thiamine diphosphate</name>
        <dbReference type="ChEBI" id="CHEBI:58937"/>
    </ligand>
</feature>
<feature type="binding site" evidence="10">
    <location>
        <begin position="976"/>
        <end position="979"/>
    </location>
    <ligand>
        <name>thiamine diphosphate</name>
        <dbReference type="ChEBI" id="CHEBI:58937"/>
    </ligand>
</feature>
<dbReference type="Gene3D" id="4.10.780.10">
    <property type="entry name" value="Pyruvate-flavodoxin oxidoreductase, EKR domain"/>
    <property type="match status" value="1"/>
</dbReference>
<feature type="binding site" evidence="10">
    <location>
        <position position="32"/>
    </location>
    <ligand>
        <name>pyruvate</name>
        <dbReference type="ChEBI" id="CHEBI:15361"/>
    </ligand>
</feature>
<feature type="binding site" evidence="12">
    <location>
        <position position="697"/>
    </location>
    <ligand>
        <name>[4Fe-4S] cluster</name>
        <dbReference type="ChEBI" id="CHEBI:49883"/>
        <label>1</label>
    </ligand>
</feature>
<dbReference type="EMBL" id="CP136920">
    <property type="protein sequence ID" value="WOO42998.1"/>
    <property type="molecule type" value="Genomic_DNA"/>
</dbReference>
<feature type="binding site" evidence="10">
    <location>
        <position position="65"/>
    </location>
    <ligand>
        <name>thiamine diphosphate</name>
        <dbReference type="ChEBI" id="CHEBI:58937"/>
    </ligand>
</feature>
<evidence type="ECO:0000256" key="10">
    <source>
        <dbReference type="PIRSR" id="PIRSR000159-1"/>
    </source>
</evidence>
<dbReference type="Proteomes" id="UP001304300">
    <property type="component" value="Chromosome"/>
</dbReference>
<evidence type="ECO:0000256" key="2">
    <source>
        <dbReference type="ARBA" id="ARBA00022448"/>
    </source>
</evidence>
<comment type="cofactor">
    <cofactor evidence="12">
        <name>[4Fe-4S] cluster</name>
        <dbReference type="ChEBI" id="CHEBI:49883"/>
    </cofactor>
    <text evidence="12">Binds 3 [4Fe-4S] clusters per subunit.</text>
</comment>
<dbReference type="InterPro" id="IPR002869">
    <property type="entry name" value="Pyrv_flavodox_OxRed_cen"/>
</dbReference>
<dbReference type="InterPro" id="IPR011766">
    <property type="entry name" value="TPP_enzyme_TPP-bd"/>
</dbReference>
<feature type="domain" description="4Fe-4S ferredoxin-type" evidence="13">
    <location>
        <begin position="688"/>
        <end position="717"/>
    </location>
</feature>
<dbReference type="GO" id="GO:0006979">
    <property type="term" value="P:response to oxidative stress"/>
    <property type="evidence" value="ECO:0007669"/>
    <property type="project" value="TreeGrafter"/>
</dbReference>
<evidence type="ECO:0000259" key="13">
    <source>
        <dbReference type="PROSITE" id="PS51379"/>
    </source>
</evidence>
<name>A0AAQ3QSV5_9BACT</name>
<feature type="binding site" evidence="12">
    <location>
        <position position="854"/>
    </location>
    <ligand>
        <name>[4Fe-4S] cluster</name>
        <dbReference type="ChEBI" id="CHEBI:49883"/>
        <label>3</label>
    </ligand>
</feature>
<dbReference type="SUPFAM" id="SSF52518">
    <property type="entry name" value="Thiamin diphosphate-binding fold (THDP-binding)"/>
    <property type="match status" value="2"/>
</dbReference>
<evidence type="ECO:0000256" key="8">
    <source>
        <dbReference type="ARBA" id="ARBA00023014"/>
    </source>
</evidence>
<dbReference type="InterPro" id="IPR002880">
    <property type="entry name" value="Pyrv_Fd/Flavodoxin_OxRdtase_N"/>
</dbReference>
<dbReference type="PANTHER" id="PTHR32154:SF0">
    <property type="entry name" value="PYRUVATE-FLAVODOXIN OXIDOREDUCTASE-RELATED"/>
    <property type="match status" value="1"/>
</dbReference>
<dbReference type="KEGG" id="puo:RZN69_07825"/>
<keyword evidence="5 9" id="KW-0249">Electron transport</keyword>
<dbReference type="PANTHER" id="PTHR32154">
    <property type="entry name" value="PYRUVATE-FLAVODOXIN OXIDOREDUCTASE-RELATED"/>
    <property type="match status" value="1"/>
</dbReference>
<dbReference type="FunFam" id="3.40.920.10:FF:000001">
    <property type="entry name" value="Pyruvate:ferredoxin (Flavodoxin) oxidoreductase"/>
    <property type="match status" value="1"/>
</dbReference>
<protein>
    <submittedName>
        <fullName evidence="14">Pyruvate:ferredoxin (Flavodoxin) oxidoreductase</fullName>
    </submittedName>
</protein>
<dbReference type="SUPFAM" id="SSF52922">
    <property type="entry name" value="TK C-terminal domain-like"/>
    <property type="match status" value="1"/>
</dbReference>
<comment type="similarity">
    <text evidence="1 9">Belongs to the pyruvate:ferredoxin/flavodoxin oxidoreductase family.</text>
</comment>
<feature type="binding site" evidence="10">
    <location>
        <position position="831"/>
    </location>
    <ligand>
        <name>thiamine diphosphate</name>
        <dbReference type="ChEBI" id="CHEBI:58937"/>
    </ligand>
</feature>
<dbReference type="GO" id="GO:0030976">
    <property type="term" value="F:thiamine pyrophosphate binding"/>
    <property type="evidence" value="ECO:0007669"/>
    <property type="project" value="InterPro"/>
</dbReference>
<dbReference type="InterPro" id="IPR019752">
    <property type="entry name" value="Pyrv/ketoisovalerate_OxRed_cat"/>
</dbReference>
<evidence type="ECO:0000256" key="12">
    <source>
        <dbReference type="PIRSR" id="PIRSR000159-50"/>
    </source>
</evidence>
<dbReference type="InterPro" id="IPR037112">
    <property type="entry name" value="Pyrv-flavodox_OxR_EKR_sf"/>
</dbReference>
<accession>A0AAQ3QSV5</accession>
<feature type="binding site" evidence="12">
    <location>
        <position position="763"/>
    </location>
    <ligand>
        <name>[4Fe-4S] cluster</name>
        <dbReference type="ChEBI" id="CHEBI:49883"/>
        <label>1</label>
    </ligand>
</feature>
<dbReference type="GO" id="GO:0022900">
    <property type="term" value="P:electron transport chain"/>
    <property type="evidence" value="ECO:0007669"/>
    <property type="project" value="InterPro"/>
</dbReference>
<dbReference type="GO" id="GO:0051539">
    <property type="term" value="F:4 iron, 4 sulfur cluster binding"/>
    <property type="evidence" value="ECO:0007669"/>
    <property type="project" value="UniProtKB-KW"/>
</dbReference>
<dbReference type="InterPro" id="IPR050722">
    <property type="entry name" value="Pyruvate:ferred/Flavod_OxRd"/>
</dbReference>
<dbReference type="Pfam" id="PF17147">
    <property type="entry name" value="PFOR_II"/>
    <property type="match status" value="1"/>
</dbReference>
<dbReference type="InterPro" id="IPR033412">
    <property type="entry name" value="PFOR_II"/>
</dbReference>
<feature type="binding site" evidence="12">
    <location>
        <position position="753"/>
    </location>
    <ligand>
        <name>[4Fe-4S] cluster</name>
        <dbReference type="ChEBI" id="CHEBI:49883"/>
        <label>2</label>
    </ligand>
</feature>
<proteinExistence type="inferred from homology"/>
<dbReference type="FunFam" id="3.40.50.920:FF:000007">
    <property type="entry name" value="Pyruvate:ferredoxin (Flavodoxin) oxidoreductase"/>
    <property type="match status" value="1"/>
</dbReference>
<feature type="binding site" evidence="10">
    <location>
        <position position="115"/>
    </location>
    <ligand>
        <name>pyruvate</name>
        <dbReference type="ChEBI" id="CHEBI:15361"/>
    </ligand>
</feature>
<dbReference type="RefSeq" id="WP_317835533.1">
    <property type="nucleotide sequence ID" value="NZ_CP136920.1"/>
</dbReference>
<dbReference type="FunFam" id="3.40.50.970:FF:000041">
    <property type="entry name" value="Pyruvate:ferredoxin (Flavodoxin) oxidoreductase"/>
    <property type="match status" value="1"/>
</dbReference>
<dbReference type="Pfam" id="PF10371">
    <property type="entry name" value="EKR"/>
    <property type="match status" value="1"/>
</dbReference>
<feature type="site" description="Important for catalytic activity" evidence="11">
    <location>
        <position position="65"/>
    </location>
</feature>
<evidence type="ECO:0000256" key="4">
    <source>
        <dbReference type="ARBA" id="ARBA00022723"/>
    </source>
</evidence>
<feature type="binding site" evidence="12">
    <location>
        <position position="700"/>
    </location>
    <ligand>
        <name>[4Fe-4S] cluster</name>
        <dbReference type="ChEBI" id="CHEBI:49883"/>
        <label>1</label>
    </ligand>
</feature>
<keyword evidence="3 12" id="KW-0004">4Fe-4S</keyword>
<feature type="binding site" evidence="10">
    <location>
        <begin position="1005"/>
        <end position="1010"/>
    </location>
    <ligand>
        <name>thiamine diphosphate</name>
        <dbReference type="ChEBI" id="CHEBI:58937"/>
    </ligand>
</feature>
<dbReference type="GO" id="GO:0016903">
    <property type="term" value="F:oxidoreductase activity, acting on the aldehyde or oxo group of donors"/>
    <property type="evidence" value="ECO:0007669"/>
    <property type="project" value="InterPro"/>
</dbReference>
<dbReference type="Pfam" id="PF01558">
    <property type="entry name" value="POR"/>
    <property type="match status" value="1"/>
</dbReference>
<feature type="site" description="Important for catalytic activity" evidence="11">
    <location>
        <position position="32"/>
    </location>
</feature>
<dbReference type="Gene3D" id="3.40.50.920">
    <property type="match status" value="1"/>
</dbReference>
<dbReference type="InterPro" id="IPR017896">
    <property type="entry name" value="4Fe4S_Fe-S-bd"/>
</dbReference>
<feature type="binding site" evidence="12">
    <location>
        <position position="1085"/>
    </location>
    <ligand>
        <name>[4Fe-4S] cluster</name>
        <dbReference type="ChEBI" id="CHEBI:49883"/>
        <label>3</label>
    </ligand>
</feature>
<dbReference type="SUPFAM" id="SSF54862">
    <property type="entry name" value="4Fe-4S ferredoxins"/>
    <property type="match status" value="1"/>
</dbReference>
<dbReference type="InterPro" id="IPR017900">
    <property type="entry name" value="4Fe4S_Fe_S_CS"/>
</dbReference>
<keyword evidence="14" id="KW-0670">Pyruvate</keyword>
<dbReference type="Pfam" id="PF02775">
    <property type="entry name" value="TPP_enzyme_C"/>
    <property type="match status" value="1"/>
</dbReference>
<dbReference type="FunFam" id="3.40.50.970:FF:000012">
    <property type="entry name" value="Pyruvate:ferredoxin (Flavodoxin) oxidoreductase"/>
    <property type="match status" value="1"/>
</dbReference>
<gene>
    <name evidence="14" type="primary">nifJ</name>
    <name evidence="14" type="ORF">RZN69_07825</name>
</gene>
<evidence type="ECO:0000256" key="6">
    <source>
        <dbReference type="ARBA" id="ARBA00023002"/>
    </source>
</evidence>
<dbReference type="Gene3D" id="3.30.70.20">
    <property type="match status" value="1"/>
</dbReference>
<dbReference type="Pfam" id="PF12838">
    <property type="entry name" value="Fer4_7"/>
    <property type="match status" value="1"/>
</dbReference>
<dbReference type="SMART" id="SM00890">
    <property type="entry name" value="EKR"/>
    <property type="match status" value="1"/>
</dbReference>
<feature type="site" description="Important for catalytic activity" evidence="11">
    <location>
        <position position="1010"/>
    </location>
</feature>
<evidence type="ECO:0000256" key="7">
    <source>
        <dbReference type="ARBA" id="ARBA00023004"/>
    </source>
</evidence>
<feature type="domain" description="4Fe-4S ferredoxin-type" evidence="13">
    <location>
        <begin position="744"/>
        <end position="774"/>
    </location>
</feature>
<dbReference type="GO" id="GO:0044281">
    <property type="term" value="P:small molecule metabolic process"/>
    <property type="evidence" value="ECO:0007669"/>
    <property type="project" value="UniProtKB-ARBA"/>
</dbReference>
<feature type="binding site" evidence="12">
    <location>
        <position position="703"/>
    </location>
    <ligand>
        <name>[4Fe-4S] cluster</name>
        <dbReference type="ChEBI" id="CHEBI:49883"/>
        <label>1</label>
    </ligand>
</feature>
<dbReference type="GO" id="GO:0005506">
    <property type="term" value="F:iron ion binding"/>
    <property type="evidence" value="ECO:0007669"/>
    <property type="project" value="InterPro"/>
</dbReference>